<dbReference type="EC" id="2.7.1.169" evidence="1"/>
<organism evidence="3 4">
    <name type="scientific">Methanofollis aquaemaris</name>
    <dbReference type="NCBI Taxonomy" id="126734"/>
    <lineage>
        <taxon>Archaea</taxon>
        <taxon>Methanobacteriati</taxon>
        <taxon>Methanobacteriota</taxon>
        <taxon>Stenosarchaea group</taxon>
        <taxon>Methanomicrobia</taxon>
        <taxon>Methanomicrobiales</taxon>
        <taxon>Methanomicrobiaceae</taxon>
        <taxon>Methanofollis</taxon>
    </lineage>
</organism>
<dbReference type="PIRSF" id="PIRSF016896">
    <property type="entry name" value="GHMP_arc_MJ0969"/>
    <property type="match status" value="1"/>
</dbReference>
<comment type="function">
    <text evidence="1">Phosphorylates (R)-pantoate to form (R)-4-phosphopantoate in the CoA biosynthesis pathway.</text>
</comment>
<dbReference type="InterPro" id="IPR020568">
    <property type="entry name" value="Ribosomal_Su5_D2-typ_SF"/>
</dbReference>
<keyword evidence="1 3" id="KW-0418">Kinase</keyword>
<dbReference type="GO" id="GO:0015937">
    <property type="term" value="P:coenzyme A biosynthetic process"/>
    <property type="evidence" value="ECO:0007669"/>
    <property type="project" value="UniProtKB-UniRule"/>
</dbReference>
<dbReference type="UniPathway" id="UPA00241"/>
<dbReference type="SUPFAM" id="SSF54211">
    <property type="entry name" value="Ribosomal protein S5 domain 2-like"/>
    <property type="match status" value="1"/>
</dbReference>
<dbReference type="GeneID" id="76423496"/>
<keyword evidence="1" id="KW-0067">ATP-binding</keyword>
<keyword evidence="1" id="KW-0808">Transferase</keyword>
<proteinExistence type="inferred from homology"/>
<dbReference type="InterPro" id="IPR006204">
    <property type="entry name" value="GHMP_kinase_N_dom"/>
</dbReference>
<evidence type="ECO:0000313" key="3">
    <source>
        <dbReference type="EMBL" id="QSZ66714.1"/>
    </source>
</evidence>
<keyword evidence="1" id="KW-0547">Nucleotide-binding</keyword>
<dbReference type="InterPro" id="IPR014721">
    <property type="entry name" value="Ribsml_uS5_D2-typ_fold_subgr"/>
</dbReference>
<dbReference type="PANTHER" id="PTHR42282:SF1">
    <property type="entry name" value="PANTOATE KINASE"/>
    <property type="match status" value="1"/>
</dbReference>
<dbReference type="Pfam" id="PF00288">
    <property type="entry name" value="GHMP_kinases_N"/>
    <property type="match status" value="1"/>
</dbReference>
<evidence type="ECO:0000313" key="4">
    <source>
        <dbReference type="Proteomes" id="UP001042704"/>
    </source>
</evidence>
<keyword evidence="1" id="KW-0173">Coenzyme A biosynthesis</keyword>
<evidence type="ECO:0000256" key="1">
    <source>
        <dbReference type="HAMAP-Rule" id="MF_02223"/>
    </source>
</evidence>
<dbReference type="EMBL" id="CP036172">
    <property type="protein sequence ID" value="QSZ66714.1"/>
    <property type="molecule type" value="Genomic_DNA"/>
</dbReference>
<gene>
    <name evidence="3" type="ORF">RJ40_04000</name>
</gene>
<accession>A0A8A3S519</accession>
<dbReference type="NCBIfam" id="NF040725">
    <property type="entry name" value="panto_kin_Meth"/>
    <property type="match status" value="1"/>
</dbReference>
<dbReference type="GO" id="GO:0016301">
    <property type="term" value="F:kinase activity"/>
    <property type="evidence" value="ECO:0007669"/>
    <property type="project" value="UniProtKB-UniRule"/>
</dbReference>
<comment type="pathway">
    <text evidence="1">Cofactor biosynthesis; coenzyme A biosynthesis.</text>
</comment>
<dbReference type="Gene3D" id="3.30.230.10">
    <property type="match status" value="1"/>
</dbReference>
<sequence>MVRTAVAFCPGHISGYFKKVAGETPETTGSLGAGIVVDEGVRAVASAADRLDVVIRRVDRNGRTLAESVGAPPVEYLMTELGVAARVETTCRLPIGSGFGLSAAALLASATALDALFDLGLGGEGIAALAHRAEVVHNTGLGDVAACQGGGVVCREGPGTAARITRVMTDETIYALSFGPLPTPEVIGSPEQLARVAAAFPPECPRDLAELFAFSRAFAEKSGLVRPEVRAALDACDETGVPASMTMLGLGVFAAGEGAGEVLAGFGELFPLKVAHEGFRLVEVRES</sequence>
<reference evidence="3" key="2">
    <citation type="submission" date="2019-02" db="EMBL/GenBank/DDBJ databases">
        <authorList>
            <person name="Chen S.-C."/>
            <person name="Chien H.-H."/>
            <person name="Lai M.-C."/>
        </authorList>
    </citation>
    <scope>NUCLEOTIDE SEQUENCE</scope>
    <source>
        <strain evidence="3">N2F9704</strain>
    </source>
</reference>
<dbReference type="InterPro" id="IPR054946">
    <property type="entry name" value="Panto_kinase"/>
</dbReference>
<dbReference type="Proteomes" id="UP001042704">
    <property type="component" value="Chromosome"/>
</dbReference>
<keyword evidence="4" id="KW-1185">Reference proteome</keyword>
<name>A0A8A3S519_9EURY</name>
<dbReference type="GO" id="GO:0005524">
    <property type="term" value="F:ATP binding"/>
    <property type="evidence" value="ECO:0007669"/>
    <property type="project" value="UniProtKB-KW"/>
</dbReference>
<comment type="catalytic activity">
    <reaction evidence="1">
        <text>(R)-pantoate + ATP = (R)-4-phosphopantoate + ADP + H(+)</text>
        <dbReference type="Rhea" id="RHEA:28246"/>
        <dbReference type="ChEBI" id="CHEBI:15378"/>
        <dbReference type="ChEBI" id="CHEBI:15980"/>
        <dbReference type="ChEBI" id="CHEBI:30616"/>
        <dbReference type="ChEBI" id="CHEBI:61294"/>
        <dbReference type="ChEBI" id="CHEBI:456216"/>
        <dbReference type="EC" id="2.7.1.169"/>
    </reaction>
</comment>
<dbReference type="PANTHER" id="PTHR42282">
    <property type="entry name" value="PANTOATE KINASE-RELATED"/>
    <property type="match status" value="1"/>
</dbReference>
<protein>
    <recommendedName>
        <fullName evidence="1">Pantoate kinase</fullName>
        <shortName evidence="1">PoK</shortName>
        <ecNumber evidence="1">2.7.1.169</ecNumber>
    </recommendedName>
</protein>
<dbReference type="HAMAP" id="MF_02223">
    <property type="entry name" value="Pantoate_kinase"/>
    <property type="match status" value="1"/>
</dbReference>
<feature type="domain" description="GHMP kinase N-terminal" evidence="2">
    <location>
        <begin position="75"/>
        <end position="150"/>
    </location>
</feature>
<dbReference type="KEGG" id="maqe:RJ40_04000"/>
<dbReference type="RefSeq" id="WP_265582078.1">
    <property type="nucleotide sequence ID" value="NZ_CP036172.1"/>
</dbReference>
<evidence type="ECO:0000259" key="2">
    <source>
        <dbReference type="Pfam" id="PF00288"/>
    </source>
</evidence>
<dbReference type="AlphaFoldDB" id="A0A8A3S519"/>
<comment type="similarity">
    <text evidence="1">Belongs to the GHMP kinase family. PoK subfamily.</text>
</comment>
<dbReference type="InterPro" id="IPR012043">
    <property type="entry name" value="PoK"/>
</dbReference>
<reference evidence="3" key="1">
    <citation type="journal article" date="2001" name="Int. J. Syst. Evol. Microbiol.">
        <title>Methanofollis aquaemaris sp. nov., a methanogen isolated from an aquaculture fish pond.</title>
        <authorList>
            <person name="Lai M.C."/>
            <person name="Chen S.C."/>
        </authorList>
    </citation>
    <scope>NUCLEOTIDE SEQUENCE</scope>
    <source>
        <strain evidence="3">N2F9704</strain>
    </source>
</reference>